<evidence type="ECO:0000313" key="1">
    <source>
        <dbReference type="EMBL" id="KAG0313711.1"/>
    </source>
</evidence>
<organism evidence="1 2">
    <name type="scientific">Linnemannia gamsii</name>
    <dbReference type="NCBI Taxonomy" id="64522"/>
    <lineage>
        <taxon>Eukaryota</taxon>
        <taxon>Fungi</taxon>
        <taxon>Fungi incertae sedis</taxon>
        <taxon>Mucoromycota</taxon>
        <taxon>Mortierellomycotina</taxon>
        <taxon>Mortierellomycetes</taxon>
        <taxon>Mortierellales</taxon>
        <taxon>Mortierellaceae</taxon>
        <taxon>Linnemannia</taxon>
    </lineage>
</organism>
<dbReference type="OrthoDB" id="2437965at2759"/>
<dbReference type="SUPFAM" id="SSF52047">
    <property type="entry name" value="RNI-like"/>
    <property type="match status" value="1"/>
</dbReference>
<dbReference type="AlphaFoldDB" id="A0A9P6UPB9"/>
<keyword evidence="2" id="KW-1185">Reference proteome</keyword>
<dbReference type="Proteomes" id="UP000823405">
    <property type="component" value="Unassembled WGS sequence"/>
</dbReference>
<dbReference type="InterPro" id="IPR032675">
    <property type="entry name" value="LRR_dom_sf"/>
</dbReference>
<proteinExistence type="predicted"/>
<sequence length="475" mass="54029">MQLPSNNPSTGPLDLPEIRSRIAYYLTRRDCLSCMRVSHDWFLDFVRPVWHTIDFSKDATAFSKVPLATLDNYGGFISEVLNITKLENVRTLQHAKVDSIKSMRILLSGSWLYRSMLSDLLRRSHSSITSLSVRCNPPEPNTFRAQENGAVHYMSVNDMFPPPPTLSDTTLTASKGHCLRTLSLAYVCLTWEGFSSMLQYAPALDELSLDHVLVIFYQPSIPLYTGSKLRFFSSSFAQAWGHDTLDPRAPHLLEHFPRLEEWHITALDRPGVRKPPFSYLVNFSACCPLLKTITFNSNNDTSNNSDKTELISELLFVYFKDLESCKLSANNMALSTAFGLTGHQETITSIVITDKLQGTQSMPWLYLIPKLCKRLQVLSLESFVVDMESIENHPWGCMELKELRTRFKDLDTPQDIDSCLKEIYRGRRSSAASILNLTNDKGAVLERVSGHLLQFKYLRTVWLGTEVKYLPLRPI</sequence>
<gene>
    <name evidence="1" type="ORF">BGZ97_009976</name>
</gene>
<accession>A0A9P6UPB9</accession>
<name>A0A9P6UPB9_9FUNG</name>
<evidence type="ECO:0000313" key="2">
    <source>
        <dbReference type="Proteomes" id="UP000823405"/>
    </source>
</evidence>
<reference evidence="1" key="1">
    <citation type="journal article" date="2020" name="Fungal Divers.">
        <title>Resolving the Mortierellaceae phylogeny through synthesis of multi-gene phylogenetics and phylogenomics.</title>
        <authorList>
            <person name="Vandepol N."/>
            <person name="Liber J."/>
            <person name="Desiro A."/>
            <person name="Na H."/>
            <person name="Kennedy M."/>
            <person name="Barry K."/>
            <person name="Grigoriev I.V."/>
            <person name="Miller A.N."/>
            <person name="O'Donnell K."/>
            <person name="Stajich J.E."/>
            <person name="Bonito G."/>
        </authorList>
    </citation>
    <scope>NUCLEOTIDE SEQUENCE</scope>
    <source>
        <strain evidence="1">NVP60</strain>
    </source>
</reference>
<comment type="caution">
    <text evidence="1">The sequence shown here is derived from an EMBL/GenBank/DDBJ whole genome shotgun (WGS) entry which is preliminary data.</text>
</comment>
<protein>
    <recommendedName>
        <fullName evidence="3">F-box domain-containing protein</fullName>
    </recommendedName>
</protein>
<evidence type="ECO:0008006" key="3">
    <source>
        <dbReference type="Google" id="ProtNLM"/>
    </source>
</evidence>
<dbReference type="Gene3D" id="3.80.10.10">
    <property type="entry name" value="Ribonuclease Inhibitor"/>
    <property type="match status" value="1"/>
</dbReference>
<dbReference type="EMBL" id="JAAAIN010000497">
    <property type="protein sequence ID" value="KAG0313711.1"/>
    <property type="molecule type" value="Genomic_DNA"/>
</dbReference>